<accession>A0A6N8J5N8</accession>
<sequence>MAQLRGGIDFTGRIGGLSAYKRRDMDGTFVRSPGGASKKKIKTAKSFERTRENNLEWKGCGRAAARIRWAVLFVRHLADHNIAPQFSKLCKVMQLQDTANVRGQRSVLLSKHRELLEGFRITQKNPFDGVVRHPLKCEIIRETGSAWVQLPNLMPEINLFIPWQYPLFRFVISLQAITDLHYNYPVFTRKDTDAAPAAYTAWQPTGQNYTGERIELQLEGGQKPDDSWTFILSVGLEMGTPISNNVVNTMKYAGCARILALG</sequence>
<organism evidence="1 2">
    <name type="scientific">Chitinophaga oryziterrae</name>
    <dbReference type="NCBI Taxonomy" id="1031224"/>
    <lineage>
        <taxon>Bacteria</taxon>
        <taxon>Pseudomonadati</taxon>
        <taxon>Bacteroidota</taxon>
        <taxon>Chitinophagia</taxon>
        <taxon>Chitinophagales</taxon>
        <taxon>Chitinophagaceae</taxon>
        <taxon>Chitinophaga</taxon>
    </lineage>
</organism>
<name>A0A6N8J5N8_9BACT</name>
<gene>
    <name evidence="1" type="ORF">GO495_04890</name>
</gene>
<proteinExistence type="predicted"/>
<comment type="caution">
    <text evidence="1">The sequence shown here is derived from an EMBL/GenBank/DDBJ whole genome shotgun (WGS) entry which is preliminary data.</text>
</comment>
<dbReference type="RefSeq" id="WP_157298553.1">
    <property type="nucleotide sequence ID" value="NZ_BAAAZB010000005.1"/>
</dbReference>
<evidence type="ECO:0000313" key="1">
    <source>
        <dbReference type="EMBL" id="MVT39908.1"/>
    </source>
</evidence>
<dbReference type="AlphaFoldDB" id="A0A6N8J5N8"/>
<dbReference type="EMBL" id="WRXO01000001">
    <property type="protein sequence ID" value="MVT39908.1"/>
    <property type="molecule type" value="Genomic_DNA"/>
</dbReference>
<dbReference type="Proteomes" id="UP000468388">
    <property type="component" value="Unassembled WGS sequence"/>
</dbReference>
<keyword evidence="2" id="KW-1185">Reference proteome</keyword>
<evidence type="ECO:0000313" key="2">
    <source>
        <dbReference type="Proteomes" id="UP000468388"/>
    </source>
</evidence>
<reference evidence="1 2" key="1">
    <citation type="submission" date="2019-12" db="EMBL/GenBank/DDBJ databases">
        <title>The draft genomic sequence of strain Chitinophaga oryziterrae JCM 16595.</title>
        <authorList>
            <person name="Zhang X."/>
        </authorList>
    </citation>
    <scope>NUCLEOTIDE SEQUENCE [LARGE SCALE GENOMIC DNA]</scope>
    <source>
        <strain evidence="1 2">JCM 16595</strain>
    </source>
</reference>
<dbReference type="OrthoDB" id="668426at2"/>
<protein>
    <submittedName>
        <fullName evidence="1">Uncharacterized protein</fullName>
    </submittedName>
</protein>